<evidence type="ECO:0008006" key="3">
    <source>
        <dbReference type="Google" id="ProtNLM"/>
    </source>
</evidence>
<keyword evidence="2" id="KW-1185">Reference proteome</keyword>
<protein>
    <recommendedName>
        <fullName evidence="3">Ig-like protein group 2</fullName>
    </recommendedName>
</protein>
<evidence type="ECO:0000313" key="1">
    <source>
        <dbReference type="EMBL" id="TCK00564.1"/>
    </source>
</evidence>
<name>A0A4R1FZ85_9NOCA</name>
<reference evidence="1 2" key="1">
    <citation type="submission" date="2019-03" db="EMBL/GenBank/DDBJ databases">
        <title>Genomic Encyclopedia of Type Strains, Phase IV (KMG-IV): sequencing the most valuable type-strain genomes for metagenomic binning, comparative biology and taxonomic classification.</title>
        <authorList>
            <person name="Goeker M."/>
        </authorList>
    </citation>
    <scope>NUCLEOTIDE SEQUENCE [LARGE SCALE GENOMIC DNA]</scope>
    <source>
        <strain evidence="1 2">DSM 44684</strain>
    </source>
</reference>
<dbReference type="STRING" id="1210063.GCA_001612665_04700"/>
<dbReference type="EMBL" id="SMFR01000001">
    <property type="protein sequence ID" value="TCK00564.1"/>
    <property type="molecule type" value="Genomic_DNA"/>
</dbReference>
<accession>A0A4R1FZ85</accession>
<proteinExistence type="predicted"/>
<gene>
    <name evidence="1" type="ORF">DFR71_1570</name>
</gene>
<dbReference type="Proteomes" id="UP000294856">
    <property type="component" value="Unassembled WGS sequence"/>
</dbReference>
<dbReference type="AlphaFoldDB" id="A0A4R1FZ85"/>
<organism evidence="1 2">
    <name type="scientific">Nocardia alba</name>
    <dbReference type="NCBI Taxonomy" id="225051"/>
    <lineage>
        <taxon>Bacteria</taxon>
        <taxon>Bacillati</taxon>
        <taxon>Actinomycetota</taxon>
        <taxon>Actinomycetes</taxon>
        <taxon>Mycobacteriales</taxon>
        <taxon>Nocardiaceae</taxon>
        <taxon>Nocardia</taxon>
    </lineage>
</organism>
<comment type="caution">
    <text evidence="1">The sequence shown here is derived from an EMBL/GenBank/DDBJ whole genome shotgun (WGS) entry which is preliminary data.</text>
</comment>
<evidence type="ECO:0000313" key="2">
    <source>
        <dbReference type="Proteomes" id="UP000294856"/>
    </source>
</evidence>
<sequence>MEKVLPPISSTPLTTLKAAQRQLLLKPLDAAVFLAPWPNSTPVTPGSMTDATGNLLALPASYQSVGLIDKKSGVNFARAVTASPIEAYGEMQPVRDDITSDITTIEFEPQQTNLLNLALTSNTNLASTQAAANGEVGFWQPATPQINYYSAVVIGKDGTDAAPIYIFKIMPKVAVTKWGGEQWTPTNLMGEKLTLTAFKDDTLGYAVAHGFGGTGWQRLLSATGIKYTVSAITPAPISVTRGTTTSAPIVVTDQFGGILPNANCAFTPAGGSNITVSASGLVTAAANATVGNTTVGIVYTPTGGTALASVNCVVTVA</sequence>